<reference evidence="3 4" key="1">
    <citation type="submission" date="2023-04" db="EMBL/GenBank/DDBJ databases">
        <title>A novel bacteria isolated from coastal sediment.</title>
        <authorList>
            <person name="Liu X.-J."/>
            <person name="Du Z.-J."/>
        </authorList>
    </citation>
    <scope>NUCLEOTIDE SEQUENCE [LARGE SCALE GENOMIC DNA]</scope>
    <source>
        <strain evidence="3 4">SDUM461004</strain>
    </source>
</reference>
<evidence type="ECO:0000256" key="1">
    <source>
        <dbReference type="SAM" id="Phobius"/>
    </source>
</evidence>
<feature type="transmembrane region" description="Helical" evidence="1">
    <location>
        <begin position="12"/>
        <end position="31"/>
    </location>
</feature>
<dbReference type="PANTHER" id="PTHR23028:SF53">
    <property type="entry name" value="ACYL_TRANSF_3 DOMAIN-CONTAINING PROTEIN"/>
    <property type="match status" value="1"/>
</dbReference>
<dbReference type="InterPro" id="IPR002656">
    <property type="entry name" value="Acyl_transf_3_dom"/>
</dbReference>
<dbReference type="EMBL" id="JARXIC010000038">
    <property type="protein sequence ID" value="MDQ8195942.1"/>
    <property type="molecule type" value="Genomic_DNA"/>
</dbReference>
<feature type="transmembrane region" description="Helical" evidence="1">
    <location>
        <begin position="37"/>
        <end position="55"/>
    </location>
</feature>
<dbReference type="GO" id="GO:0016746">
    <property type="term" value="F:acyltransferase activity"/>
    <property type="evidence" value="ECO:0007669"/>
    <property type="project" value="UniProtKB-KW"/>
</dbReference>
<gene>
    <name evidence="3" type="ORF">QEH59_16020</name>
</gene>
<keyword evidence="4" id="KW-1185">Reference proteome</keyword>
<keyword evidence="3" id="KW-0012">Acyltransferase</keyword>
<name>A0ABU1AMA8_9BACT</name>
<feature type="transmembrane region" description="Helical" evidence="1">
    <location>
        <begin position="159"/>
        <end position="178"/>
    </location>
</feature>
<dbReference type="Proteomes" id="UP001243717">
    <property type="component" value="Unassembled WGS sequence"/>
</dbReference>
<keyword evidence="3" id="KW-0808">Transferase</keyword>
<proteinExistence type="predicted"/>
<feature type="transmembrane region" description="Helical" evidence="1">
    <location>
        <begin position="250"/>
        <end position="271"/>
    </location>
</feature>
<feature type="transmembrane region" description="Helical" evidence="1">
    <location>
        <begin position="226"/>
        <end position="244"/>
    </location>
</feature>
<dbReference type="PANTHER" id="PTHR23028">
    <property type="entry name" value="ACETYLTRANSFERASE"/>
    <property type="match status" value="1"/>
</dbReference>
<sequence length="322" mass="36944">MKFGYIDALRGYAIIGVLMVHSLAGESGILGAQLLGLGAKGVQLFYMMSALTLLLSYQNRKSERSPTTNFFLRRAYRIAPLFWVAIIYYTWHNYGIEHPVGDYQHVTIGSYLSHILLLHGFSPYWMNSLVPGGWSVGVEFMFYLTCPLWFVIIKNKAHALSGFVTSYVIGQIAFTYLMKNPLIPYVDTWGGYMYAWLPSQLQVFMMGFYCYYLISENIRYPVKEIVGCFTFLFMFEFLVMPMIFTSDYSAFNGLGINALVTLFFISFIILVRNDPTKLLAHKAIQYVGRISYSLYLVHFAVLSWLTRMAIDKPFNAPEANYI</sequence>
<dbReference type="EC" id="2.3.-.-" evidence="3"/>
<accession>A0ABU1AMA8</accession>
<evidence type="ECO:0000313" key="4">
    <source>
        <dbReference type="Proteomes" id="UP001243717"/>
    </source>
</evidence>
<feature type="transmembrane region" description="Helical" evidence="1">
    <location>
        <begin position="193"/>
        <end position="214"/>
    </location>
</feature>
<feature type="domain" description="Acyltransferase 3" evidence="2">
    <location>
        <begin position="4"/>
        <end position="311"/>
    </location>
</feature>
<organism evidence="3 4">
    <name type="scientific">Thalassobacterium sedimentorum</name>
    <dbReference type="NCBI Taxonomy" id="3041258"/>
    <lineage>
        <taxon>Bacteria</taxon>
        <taxon>Pseudomonadati</taxon>
        <taxon>Verrucomicrobiota</taxon>
        <taxon>Opitutia</taxon>
        <taxon>Puniceicoccales</taxon>
        <taxon>Coraliomargaritaceae</taxon>
        <taxon>Thalassobacterium</taxon>
    </lineage>
</organism>
<evidence type="ECO:0000259" key="2">
    <source>
        <dbReference type="Pfam" id="PF01757"/>
    </source>
</evidence>
<evidence type="ECO:0000313" key="3">
    <source>
        <dbReference type="EMBL" id="MDQ8195942.1"/>
    </source>
</evidence>
<comment type="caution">
    <text evidence="3">The sequence shown here is derived from an EMBL/GenBank/DDBJ whole genome shotgun (WGS) entry which is preliminary data.</text>
</comment>
<protein>
    <submittedName>
        <fullName evidence="3">Acyltransferase</fullName>
        <ecNumber evidence="3">2.3.-.-</ecNumber>
    </submittedName>
</protein>
<keyword evidence="1" id="KW-0812">Transmembrane</keyword>
<dbReference type="RefSeq" id="WP_308986387.1">
    <property type="nucleotide sequence ID" value="NZ_JARXIC010000038.1"/>
</dbReference>
<dbReference type="InterPro" id="IPR050879">
    <property type="entry name" value="Acyltransferase_3"/>
</dbReference>
<feature type="transmembrane region" description="Helical" evidence="1">
    <location>
        <begin position="292"/>
        <end position="310"/>
    </location>
</feature>
<dbReference type="Pfam" id="PF01757">
    <property type="entry name" value="Acyl_transf_3"/>
    <property type="match status" value="1"/>
</dbReference>
<feature type="transmembrane region" description="Helical" evidence="1">
    <location>
        <begin position="132"/>
        <end position="152"/>
    </location>
</feature>
<keyword evidence="1" id="KW-0472">Membrane</keyword>
<keyword evidence="1" id="KW-1133">Transmembrane helix</keyword>
<feature type="transmembrane region" description="Helical" evidence="1">
    <location>
        <begin position="75"/>
        <end position="91"/>
    </location>
</feature>